<feature type="coiled-coil region" evidence="2">
    <location>
        <begin position="190"/>
        <end position="298"/>
    </location>
</feature>
<dbReference type="AlphaFoldDB" id="A0A133UZP7"/>
<accession>A0A133UZP7</accession>
<reference evidence="4 5" key="1">
    <citation type="journal article" date="2016" name="Sci. Rep.">
        <title>Metabolic traits of an uncultured archaeal lineage -MSBL1- from brine pools of the Red Sea.</title>
        <authorList>
            <person name="Mwirichia R."/>
            <person name="Alam I."/>
            <person name="Rashid M."/>
            <person name="Vinu M."/>
            <person name="Ba-Alawi W."/>
            <person name="Anthony Kamau A."/>
            <person name="Kamanda Ngugi D."/>
            <person name="Goker M."/>
            <person name="Klenk H.P."/>
            <person name="Bajic V."/>
            <person name="Stingl U."/>
        </authorList>
    </citation>
    <scope>NUCLEOTIDE SEQUENCE [LARGE SCALE GENOMIC DNA]</scope>
    <source>
        <strain evidence="4">SCGC-AAA261C02</strain>
    </source>
</reference>
<feature type="coiled-coil region" evidence="2">
    <location>
        <begin position="461"/>
        <end position="517"/>
    </location>
</feature>
<name>A0A133UZP7_9EURY</name>
<dbReference type="Gene3D" id="3.40.50.300">
    <property type="entry name" value="P-loop containing nucleotide triphosphate hydrolases"/>
    <property type="match status" value="2"/>
</dbReference>
<keyword evidence="5" id="KW-1185">Reference proteome</keyword>
<evidence type="ECO:0000313" key="5">
    <source>
        <dbReference type="Proteomes" id="UP000070520"/>
    </source>
</evidence>
<evidence type="ECO:0000313" key="4">
    <source>
        <dbReference type="EMBL" id="KXA99657.1"/>
    </source>
</evidence>
<organism evidence="4 5">
    <name type="scientific">candidate division MSBL1 archaeon SCGC-AAA261C02</name>
    <dbReference type="NCBI Taxonomy" id="1698272"/>
    <lineage>
        <taxon>Archaea</taxon>
        <taxon>Methanobacteriati</taxon>
        <taxon>Methanobacteriota</taxon>
        <taxon>candidate division MSBL1</taxon>
    </lineage>
</organism>
<protein>
    <recommendedName>
        <fullName evidence="3">RecF/RecN/SMC N-terminal domain-containing protein</fullName>
    </recommendedName>
</protein>
<sequence length="657" mass="76355">MLDFKIEEKENPCWRELKMVKEENPRTTIKEIILENFMSYEYARIPFKQGLNLICGPNGAGKSSILLGLSVALGQTYTERSRKLSDLIRRGEDIGRVSVVFDNSPNNGKRPIPEVDSDSLVLSRYLKQDGTYWHEANYETVTKGEVTRTLSQLSINPNNMLIVMHQGMIDVFGAIDAQERLKLVEEAVGMREYRERILRAREKLSHTLSEEESVNAMLEEAQDTLEHWEEEYQRYLQKKELLEKKEDLEREYAWSKWWRQKKRVEDFENKLKKLRKDLEEINRDLEKAEEKGEKSRTSLEKIGGELDNQYQELIIRERDKSGAKTKLDIINNLDSTTRDRGKLPESISKLVENSRELEENIAKLEHKIESVKTTLTDLKRKRDQKREKYVDQRVRKAVLGFRRELLEKEASSLKSDLRRSKRELKELQIEAEEEGSRVKTERDSRAILEDIRVTNAQLTGLEDVSSDAEKMYKNYKELLAELEERAEEAAENRKRALEELELRKEKWRDNLRELLKNVGETYKQILGRVNAIGDVRLINPEDIDDSGLELLVGFRGADPQPLDAYTQSGGERSTSIMCFLLALQQHIESPIRGLDEFELHMDPRNRQTMLRQLFDLMRESDAQYLVITPGRLVEVEEVPNVIAVQNAAGSSEVKVTA</sequence>
<dbReference type="InterPro" id="IPR003395">
    <property type="entry name" value="RecF/RecN/SMC_N"/>
</dbReference>
<dbReference type="EMBL" id="LHXW01000031">
    <property type="protein sequence ID" value="KXA99657.1"/>
    <property type="molecule type" value="Genomic_DNA"/>
</dbReference>
<evidence type="ECO:0000256" key="2">
    <source>
        <dbReference type="SAM" id="Coils"/>
    </source>
</evidence>
<evidence type="ECO:0000259" key="3">
    <source>
        <dbReference type="Pfam" id="PF02463"/>
    </source>
</evidence>
<dbReference type="SUPFAM" id="SSF52540">
    <property type="entry name" value="P-loop containing nucleoside triphosphate hydrolases"/>
    <property type="match status" value="2"/>
</dbReference>
<dbReference type="GO" id="GO:0030915">
    <property type="term" value="C:Smc5-Smc6 complex"/>
    <property type="evidence" value="ECO:0007669"/>
    <property type="project" value="TreeGrafter"/>
</dbReference>
<dbReference type="Pfam" id="PF02463">
    <property type="entry name" value="SMC_N"/>
    <property type="match status" value="1"/>
</dbReference>
<dbReference type="Proteomes" id="UP000070520">
    <property type="component" value="Unassembled WGS sequence"/>
</dbReference>
<gene>
    <name evidence="4" type="ORF">AKJ42_02770</name>
</gene>
<feature type="domain" description="RecF/RecN/SMC N-terminal" evidence="3">
    <location>
        <begin position="29"/>
        <end position="629"/>
    </location>
</feature>
<dbReference type="GO" id="GO:0000724">
    <property type="term" value="P:double-strand break repair via homologous recombination"/>
    <property type="evidence" value="ECO:0007669"/>
    <property type="project" value="TreeGrafter"/>
</dbReference>
<dbReference type="PANTHER" id="PTHR45916">
    <property type="entry name" value="STRUCTURAL MAINTENANCE OF CHROMOSOMES PROTEIN 5"/>
    <property type="match status" value="1"/>
</dbReference>
<feature type="coiled-coil region" evidence="2">
    <location>
        <begin position="347"/>
        <end position="437"/>
    </location>
</feature>
<dbReference type="PANTHER" id="PTHR45916:SF1">
    <property type="entry name" value="STRUCTURAL MAINTENANCE OF CHROMOSOMES PROTEIN 5"/>
    <property type="match status" value="1"/>
</dbReference>
<comment type="caution">
    <text evidence="4">The sequence shown here is derived from an EMBL/GenBank/DDBJ whole genome shotgun (WGS) entry which is preliminary data.</text>
</comment>
<proteinExistence type="predicted"/>
<dbReference type="InterPro" id="IPR027417">
    <property type="entry name" value="P-loop_NTPase"/>
</dbReference>
<keyword evidence="1 2" id="KW-0175">Coiled coil</keyword>
<evidence type="ECO:0000256" key="1">
    <source>
        <dbReference type="ARBA" id="ARBA00023054"/>
    </source>
</evidence>
<dbReference type="GO" id="GO:0003697">
    <property type="term" value="F:single-stranded DNA binding"/>
    <property type="evidence" value="ECO:0007669"/>
    <property type="project" value="TreeGrafter"/>
</dbReference>